<accession>Q13NS6</accession>
<protein>
    <recommendedName>
        <fullName evidence="3">DUF3331 domain-containing protein</fullName>
    </recommendedName>
</protein>
<dbReference type="KEGG" id="bxe:Bxe_B1703"/>
<evidence type="ECO:0000313" key="1">
    <source>
        <dbReference type="EMBL" id="ABE34263.1"/>
    </source>
</evidence>
<dbReference type="EMBL" id="CP000271">
    <property type="protein sequence ID" value="ABE34263.1"/>
    <property type="molecule type" value="Genomic_DNA"/>
</dbReference>
<dbReference type="STRING" id="266265.Bxe_B1703"/>
<dbReference type="eggNOG" id="ENOG5030Y27">
    <property type="taxonomic scope" value="Bacteria"/>
</dbReference>
<evidence type="ECO:0008006" key="3">
    <source>
        <dbReference type="Google" id="ProtNLM"/>
    </source>
</evidence>
<dbReference type="Pfam" id="PF11811">
    <property type="entry name" value="DUF3331"/>
    <property type="match status" value="1"/>
</dbReference>
<sequence>MPAVVTRKAPSYRHGSNVKFNCCCFKNSVSTTTQWLSGARRTTFGTPHNTEPTTMTLESIPLDGANGVRIEILERSDTTLVIRWVEPGRCHYGEQRWRRRSAHTSGTCAVSRRKIRRGDAVFKPAERPAPSNASAMICAELLECVED</sequence>
<organism evidence="1 2">
    <name type="scientific">Paraburkholderia xenovorans (strain LB400)</name>
    <dbReference type="NCBI Taxonomy" id="266265"/>
    <lineage>
        <taxon>Bacteria</taxon>
        <taxon>Pseudomonadati</taxon>
        <taxon>Pseudomonadota</taxon>
        <taxon>Betaproteobacteria</taxon>
        <taxon>Burkholderiales</taxon>
        <taxon>Burkholderiaceae</taxon>
        <taxon>Paraburkholderia</taxon>
    </lineage>
</organism>
<reference evidence="1 2" key="1">
    <citation type="journal article" date="2006" name="Proc. Natl. Acad. Sci. U.S.A.">
        <title>Burkholderia xenovorans LB400 harbors a multi-replicon, 9.73-Mbp genome shaped for versatility.</title>
        <authorList>
            <person name="Chain P.S."/>
            <person name="Denef V.J."/>
            <person name="Konstantinidis K.T."/>
            <person name="Vergez L.M."/>
            <person name="Agullo L."/>
            <person name="Reyes V.L."/>
            <person name="Hauser L."/>
            <person name="Cordova M."/>
            <person name="Gomez L."/>
            <person name="Gonzalez M."/>
            <person name="Land M."/>
            <person name="Lao V."/>
            <person name="Larimer F."/>
            <person name="LiPuma J.J."/>
            <person name="Mahenthiralingam E."/>
            <person name="Malfatti S.A."/>
            <person name="Marx C.J."/>
            <person name="Parnell J.J."/>
            <person name="Ramette A."/>
            <person name="Richardson P."/>
            <person name="Seeger M."/>
            <person name="Smith D."/>
            <person name="Spilker T."/>
            <person name="Sul W.J."/>
            <person name="Tsoi T.V."/>
            <person name="Ulrich L.E."/>
            <person name="Zhulin I.B."/>
            <person name="Tiedje J.M."/>
        </authorList>
    </citation>
    <scope>NUCLEOTIDE SEQUENCE [LARGE SCALE GENOMIC DNA]</scope>
    <source>
        <strain evidence="1 2">LB400</strain>
    </source>
</reference>
<keyword evidence="2" id="KW-1185">Reference proteome</keyword>
<dbReference type="InterPro" id="IPR021769">
    <property type="entry name" value="DUF3331"/>
</dbReference>
<gene>
    <name evidence="1" type="ORF">Bxe_B1703</name>
</gene>
<dbReference type="Proteomes" id="UP000001817">
    <property type="component" value="Chromosome 2"/>
</dbReference>
<dbReference type="AlphaFoldDB" id="Q13NS6"/>
<name>Q13NS6_PARXL</name>
<evidence type="ECO:0000313" key="2">
    <source>
        <dbReference type="Proteomes" id="UP000001817"/>
    </source>
</evidence>
<proteinExistence type="predicted"/>